<dbReference type="RefSeq" id="XP_003678235.1">
    <property type="nucleotide sequence ID" value="XM_003678187.1"/>
</dbReference>
<dbReference type="KEGG" id="ncs:NCAS_0I02250"/>
<keyword evidence="2" id="KW-0732">Signal</keyword>
<feature type="signal peptide" evidence="2">
    <location>
        <begin position="1"/>
        <end position="22"/>
    </location>
</feature>
<comment type="similarity">
    <text evidence="1">Belongs to the SUN family.</text>
</comment>
<sequence length="364" mass="38574">MNKPIYNKILLTILILSDLATAKFNIMNPENTVTKTETVTVTDSHHSHEPAQAKRGGTCQFPYYQGMVAVQKSGSNAGWAMHDDQQCSYGSWCPYACESGQLMGQWDPSVTSYSYPGSQNGGLYCDSNGKLQKPISDHDYCYQGKGTVSAVNKCGGGSVSFCQTVLPGNEEMLIPTLVGQGSEVTLAVPGTDYWASTAAHYYINPPGKGVDDACKWGSTSEPCGNWSPYVAGANMDDNGNTFVKIGWNPVYLEQSSPFKDSKPSFGVKITCDDPSQCDGLDCSIDPSVNGVNGVSSSESSSGAGGGNFCVVTAKKGAKAKIVVFDTSGGGGGSSNAPKQKREIFVPQTTVTETRTAWVTSTRVV</sequence>
<dbReference type="GeneID" id="96905580"/>
<evidence type="ECO:0000256" key="1">
    <source>
        <dbReference type="ARBA" id="ARBA00010579"/>
    </source>
</evidence>
<dbReference type="PANTHER" id="PTHR31654">
    <property type="entry name" value="SECRETED BETA-GLUCOSIDASE ADG3-RELATED"/>
    <property type="match status" value="1"/>
</dbReference>
<dbReference type="eggNOG" id="ENOG502QWHV">
    <property type="taxonomic scope" value="Eukaryota"/>
</dbReference>
<dbReference type="HOGENOM" id="CLU_026108_0_0_1"/>
<feature type="chain" id="PRO_5003410872" evidence="2">
    <location>
        <begin position="23"/>
        <end position="364"/>
    </location>
</feature>
<dbReference type="InterPro" id="IPR005556">
    <property type="entry name" value="SUN"/>
</dbReference>
<reference key="2">
    <citation type="submission" date="2011-08" db="EMBL/GenBank/DDBJ databases">
        <title>Genome sequence of Naumovozyma castellii.</title>
        <authorList>
            <person name="Gordon J.L."/>
            <person name="Armisen D."/>
            <person name="Proux-Wera E."/>
            <person name="OhEigeartaigh S.S."/>
            <person name="Byrne K.P."/>
            <person name="Wolfe K.H."/>
        </authorList>
    </citation>
    <scope>NUCLEOTIDE SEQUENCE</scope>
    <source>
        <strain>Type strain:CBS 4309</strain>
    </source>
</reference>
<dbReference type="Proteomes" id="UP000001640">
    <property type="component" value="Chromosome 9"/>
</dbReference>
<dbReference type="PANTHER" id="PTHR31654:SF0">
    <property type="entry name" value="SECRETED BETA-GLUCOSIDASE ADG3-RELATED"/>
    <property type="match status" value="1"/>
</dbReference>
<accession>G0VK59</accession>
<evidence type="ECO:0000256" key="2">
    <source>
        <dbReference type="SAM" id="SignalP"/>
    </source>
</evidence>
<dbReference type="OMA" id="NVAFCQT"/>
<organism evidence="3 4">
    <name type="scientific">Naumovozyma castellii</name>
    <name type="common">Yeast</name>
    <name type="synonym">Saccharomyces castellii</name>
    <dbReference type="NCBI Taxonomy" id="27288"/>
    <lineage>
        <taxon>Eukaryota</taxon>
        <taxon>Fungi</taxon>
        <taxon>Dikarya</taxon>
        <taxon>Ascomycota</taxon>
        <taxon>Saccharomycotina</taxon>
        <taxon>Saccharomycetes</taxon>
        <taxon>Saccharomycetales</taxon>
        <taxon>Saccharomycetaceae</taxon>
        <taxon>Naumovozyma</taxon>
    </lineage>
</organism>
<name>G0VK59_NAUCA</name>
<gene>
    <name evidence="3" type="primary">NCAS0I02250</name>
    <name evidence="3" type="ordered locus">NCAS_0I02250</name>
</gene>
<dbReference type="AlphaFoldDB" id="G0VK59"/>
<protein>
    <submittedName>
        <fullName evidence="3">Uncharacterized protein</fullName>
    </submittedName>
</protein>
<reference evidence="3 4" key="1">
    <citation type="journal article" date="2011" name="Proc. Natl. Acad. Sci. U.S.A.">
        <title>Evolutionary erosion of yeast sex chromosomes by mating-type switching accidents.</title>
        <authorList>
            <person name="Gordon J.L."/>
            <person name="Armisen D."/>
            <person name="Proux-Wera E."/>
            <person name="Oheigeartaigh S.S."/>
            <person name="Byrne K.P."/>
            <person name="Wolfe K.H."/>
        </authorList>
    </citation>
    <scope>NUCLEOTIDE SEQUENCE [LARGE SCALE GENOMIC DNA]</scope>
    <source>
        <strain evidence="4">ATCC 76901 / BCRC 22586 / CBS 4309 / NBRC 1992 / NRRL Y-12630</strain>
    </source>
</reference>
<evidence type="ECO:0000313" key="4">
    <source>
        <dbReference type="Proteomes" id="UP000001640"/>
    </source>
</evidence>
<dbReference type="OrthoDB" id="5554151at2759"/>
<dbReference type="Pfam" id="PF03856">
    <property type="entry name" value="SUN"/>
    <property type="match status" value="1"/>
</dbReference>
<dbReference type="InParanoid" id="G0VK59"/>
<dbReference type="InterPro" id="IPR053088">
    <property type="entry name" value="Beta-glucosidase/SUN-like"/>
</dbReference>
<keyword evidence="4" id="KW-1185">Reference proteome</keyword>
<dbReference type="EMBL" id="HE576760">
    <property type="protein sequence ID" value="CCC71893.1"/>
    <property type="molecule type" value="Genomic_DNA"/>
</dbReference>
<evidence type="ECO:0000313" key="3">
    <source>
        <dbReference type="EMBL" id="CCC71893.1"/>
    </source>
</evidence>
<dbReference type="FunCoup" id="G0VK59">
    <property type="interactions" value="27"/>
</dbReference>
<dbReference type="STRING" id="1064592.G0VK59"/>
<proteinExistence type="inferred from homology"/>